<dbReference type="InterPro" id="IPR013655">
    <property type="entry name" value="PAS_fold_3"/>
</dbReference>
<accession>A0A7Y9JWA1</accession>
<evidence type="ECO:0000313" key="4">
    <source>
        <dbReference type="EMBL" id="NYD84636.1"/>
    </source>
</evidence>
<feature type="region of interest" description="Disordered" evidence="1">
    <location>
        <begin position="1"/>
        <end position="57"/>
    </location>
</feature>
<proteinExistence type="predicted"/>
<dbReference type="EMBL" id="JACCBK010000001">
    <property type="protein sequence ID" value="NYD84636.1"/>
    <property type="molecule type" value="Genomic_DNA"/>
</dbReference>
<dbReference type="SUPFAM" id="SSF55785">
    <property type="entry name" value="PYP-like sensor domain (PAS domain)"/>
    <property type="match status" value="1"/>
</dbReference>
<dbReference type="InterPro" id="IPR036388">
    <property type="entry name" value="WH-like_DNA-bd_sf"/>
</dbReference>
<dbReference type="Proteomes" id="UP000618382">
    <property type="component" value="Unassembled WGS sequence"/>
</dbReference>
<evidence type="ECO:0000256" key="1">
    <source>
        <dbReference type="SAM" id="MobiDB-lite"/>
    </source>
</evidence>
<dbReference type="InterPro" id="IPR005561">
    <property type="entry name" value="ANTAR"/>
</dbReference>
<dbReference type="PROSITE" id="PS50921">
    <property type="entry name" value="ANTAR"/>
    <property type="match status" value="1"/>
</dbReference>
<evidence type="ECO:0000313" key="3">
    <source>
        <dbReference type="EMBL" id="GIG31703.1"/>
    </source>
</evidence>
<dbReference type="Pfam" id="PF08447">
    <property type="entry name" value="PAS_3"/>
    <property type="match status" value="1"/>
</dbReference>
<dbReference type="AlphaFoldDB" id="A0A7Y9JWA1"/>
<dbReference type="RefSeq" id="WP_170208999.1">
    <property type="nucleotide sequence ID" value="NZ_BAABFI010000004.1"/>
</dbReference>
<dbReference type="Pfam" id="PF03861">
    <property type="entry name" value="ANTAR"/>
    <property type="match status" value="1"/>
</dbReference>
<dbReference type="InterPro" id="IPR011006">
    <property type="entry name" value="CheY-like_superfamily"/>
</dbReference>
<keyword evidence="6" id="KW-1185">Reference proteome</keyword>
<feature type="domain" description="ANTAR" evidence="2">
    <location>
        <begin position="157"/>
        <end position="218"/>
    </location>
</feature>
<dbReference type="SMART" id="SM01012">
    <property type="entry name" value="ANTAR"/>
    <property type="match status" value="1"/>
</dbReference>
<dbReference type="SUPFAM" id="SSF52172">
    <property type="entry name" value="CheY-like"/>
    <property type="match status" value="1"/>
</dbReference>
<feature type="compositionally biased region" description="Low complexity" evidence="1">
    <location>
        <begin position="1"/>
        <end position="32"/>
    </location>
</feature>
<evidence type="ECO:0000313" key="5">
    <source>
        <dbReference type="Proteomes" id="UP000577956"/>
    </source>
</evidence>
<reference evidence="4 5" key="1">
    <citation type="submission" date="2020-07" db="EMBL/GenBank/DDBJ databases">
        <title>Sequencing the genomes of 1000 actinobacteria strains.</title>
        <authorList>
            <person name="Klenk H.-P."/>
        </authorList>
    </citation>
    <scope>NUCLEOTIDE SEQUENCE [LARGE SCALE GENOMIC DNA]</scope>
    <source>
        <strain evidence="4 5">DSM 24482</strain>
    </source>
</reference>
<evidence type="ECO:0000313" key="6">
    <source>
        <dbReference type="Proteomes" id="UP000618382"/>
    </source>
</evidence>
<reference evidence="3 6" key="2">
    <citation type="submission" date="2021-01" db="EMBL/GenBank/DDBJ databases">
        <title>Whole genome shotgun sequence of Cellulomonas oligotrophica NBRC 109435.</title>
        <authorList>
            <person name="Komaki H."/>
            <person name="Tamura T."/>
        </authorList>
    </citation>
    <scope>NUCLEOTIDE SEQUENCE [LARGE SCALE GENOMIC DNA]</scope>
    <source>
        <strain evidence="3 6">NBRC 109435</strain>
    </source>
</reference>
<sequence length="252" mass="25971">MSTTTRAPRPTPRRSPGSAAAPASSAPPAARSADARPRPADASGAARPGARGTAPAVRLTGSAADGTWWWSDGCYALHGFTPGDVVPTTELMRAHVHPDDRQEWWDALTDAGTTPREARFRLRDAAGRERTVVGVCRVLGDGQVEAVLVDLTSAVAVEGARLATEQIAASAASRATIEQAKGVVAAAYGVSVEAAFAVLREASMRSNVGLRAVAARLVAHVEGRGAVVEQLAADVAPFLVDDAPGHPGPHPS</sequence>
<name>A0A7Y9JWA1_9CELL</name>
<evidence type="ECO:0000259" key="2">
    <source>
        <dbReference type="PROSITE" id="PS50921"/>
    </source>
</evidence>
<dbReference type="Gene3D" id="1.10.10.10">
    <property type="entry name" value="Winged helix-like DNA-binding domain superfamily/Winged helix DNA-binding domain"/>
    <property type="match status" value="1"/>
</dbReference>
<protein>
    <recommendedName>
        <fullName evidence="2">ANTAR domain-containing protein</fullName>
    </recommendedName>
</protein>
<dbReference type="Proteomes" id="UP000577956">
    <property type="component" value="Unassembled WGS sequence"/>
</dbReference>
<organism evidence="4 5">
    <name type="scientific">Cellulomonas oligotrophica</name>
    <dbReference type="NCBI Taxonomy" id="931536"/>
    <lineage>
        <taxon>Bacteria</taxon>
        <taxon>Bacillati</taxon>
        <taxon>Actinomycetota</taxon>
        <taxon>Actinomycetes</taxon>
        <taxon>Micrococcales</taxon>
        <taxon>Cellulomonadaceae</taxon>
        <taxon>Cellulomonas</taxon>
    </lineage>
</organism>
<comment type="caution">
    <text evidence="4">The sequence shown here is derived from an EMBL/GenBank/DDBJ whole genome shotgun (WGS) entry which is preliminary data.</text>
</comment>
<gene>
    <name evidence="4" type="ORF">BKA21_000185</name>
    <name evidence="3" type="ORF">Col01nite_08620</name>
</gene>
<dbReference type="InterPro" id="IPR035965">
    <property type="entry name" value="PAS-like_dom_sf"/>
</dbReference>
<dbReference type="GO" id="GO:0003723">
    <property type="term" value="F:RNA binding"/>
    <property type="evidence" value="ECO:0007669"/>
    <property type="project" value="InterPro"/>
</dbReference>
<dbReference type="Gene3D" id="3.30.450.20">
    <property type="entry name" value="PAS domain"/>
    <property type="match status" value="1"/>
</dbReference>
<feature type="compositionally biased region" description="Low complexity" evidence="1">
    <location>
        <begin position="40"/>
        <end position="56"/>
    </location>
</feature>
<dbReference type="EMBL" id="BONN01000002">
    <property type="protein sequence ID" value="GIG31703.1"/>
    <property type="molecule type" value="Genomic_DNA"/>
</dbReference>